<dbReference type="EMBL" id="JARJLG010000207">
    <property type="protein sequence ID" value="KAJ7728165.1"/>
    <property type="molecule type" value="Genomic_DNA"/>
</dbReference>
<protein>
    <submittedName>
        <fullName evidence="1">Uncharacterized protein</fullName>
    </submittedName>
</protein>
<name>A0AAD7HVE6_9AGAR</name>
<accession>A0AAD7HVE6</accession>
<evidence type="ECO:0000313" key="2">
    <source>
        <dbReference type="Proteomes" id="UP001215280"/>
    </source>
</evidence>
<proteinExistence type="predicted"/>
<organism evidence="1 2">
    <name type="scientific">Mycena maculata</name>
    <dbReference type="NCBI Taxonomy" id="230809"/>
    <lineage>
        <taxon>Eukaryota</taxon>
        <taxon>Fungi</taxon>
        <taxon>Dikarya</taxon>
        <taxon>Basidiomycota</taxon>
        <taxon>Agaricomycotina</taxon>
        <taxon>Agaricomycetes</taxon>
        <taxon>Agaricomycetidae</taxon>
        <taxon>Agaricales</taxon>
        <taxon>Marasmiineae</taxon>
        <taxon>Mycenaceae</taxon>
        <taxon>Mycena</taxon>
    </lineage>
</organism>
<dbReference type="Proteomes" id="UP001215280">
    <property type="component" value="Unassembled WGS sequence"/>
</dbReference>
<comment type="caution">
    <text evidence="1">The sequence shown here is derived from an EMBL/GenBank/DDBJ whole genome shotgun (WGS) entry which is preliminary data.</text>
</comment>
<keyword evidence="2" id="KW-1185">Reference proteome</keyword>
<sequence>MALVHLPASKTVPRILILIQIRYDVPWLNPKNIIACLEPATALLTEINDAFGTPFIQAISNTTLSLANLIKTVKKNKDECVKLMEHIHSILFSIMDLLVKSETMGSPPPTTLEHVGKFME</sequence>
<evidence type="ECO:0000313" key="1">
    <source>
        <dbReference type="EMBL" id="KAJ7728165.1"/>
    </source>
</evidence>
<reference evidence="1" key="1">
    <citation type="submission" date="2023-03" db="EMBL/GenBank/DDBJ databases">
        <title>Massive genome expansion in bonnet fungi (Mycena s.s.) driven by repeated elements and novel gene families across ecological guilds.</title>
        <authorList>
            <consortium name="Lawrence Berkeley National Laboratory"/>
            <person name="Harder C.B."/>
            <person name="Miyauchi S."/>
            <person name="Viragh M."/>
            <person name="Kuo A."/>
            <person name="Thoen E."/>
            <person name="Andreopoulos B."/>
            <person name="Lu D."/>
            <person name="Skrede I."/>
            <person name="Drula E."/>
            <person name="Henrissat B."/>
            <person name="Morin E."/>
            <person name="Kohler A."/>
            <person name="Barry K."/>
            <person name="LaButti K."/>
            <person name="Morin E."/>
            <person name="Salamov A."/>
            <person name="Lipzen A."/>
            <person name="Mereny Z."/>
            <person name="Hegedus B."/>
            <person name="Baldrian P."/>
            <person name="Stursova M."/>
            <person name="Weitz H."/>
            <person name="Taylor A."/>
            <person name="Grigoriev I.V."/>
            <person name="Nagy L.G."/>
            <person name="Martin F."/>
            <person name="Kauserud H."/>
        </authorList>
    </citation>
    <scope>NUCLEOTIDE SEQUENCE</scope>
    <source>
        <strain evidence="1">CBHHK188m</strain>
    </source>
</reference>
<dbReference type="AlphaFoldDB" id="A0AAD7HVE6"/>
<gene>
    <name evidence="1" type="ORF">DFH07DRAFT_969967</name>
</gene>